<evidence type="ECO:0000313" key="3">
    <source>
        <dbReference type="EMBL" id="OWF43806.1"/>
    </source>
</evidence>
<evidence type="ECO:0000256" key="1">
    <source>
        <dbReference type="SAM" id="Phobius"/>
    </source>
</evidence>
<evidence type="ECO:0000313" key="4">
    <source>
        <dbReference type="Proteomes" id="UP000242188"/>
    </source>
</evidence>
<sequence length="533" mass="60998">MLQRRLFSRCCSGRNNMACSYGRVYVTICVIAVVFVFLVGKYQNELSNISSVRMDNLYSKYGVTIEDNVEECESKSKQLPPDDKVKTMTIAGLASMYHRYLNNIQILCPHKPMYGGVVSGWQFCRMLNSWGAVYFISQDIHREVSENFLNELSFEIHIDTGFIPSSAIMKTMHGDDQPSDTQTLFRVLLKPTNKSLLINAGRQWFDIVLWLESKKILKNVDQLIVKFEGIGNASSHADYVRELLLLSRLYDEGFRIFHLSREVDRSCWYNVDGNKVTGCYVVYMMRCQKHLPALTLPPASDVLTIPAIEAALLFHSYPFSAQVLCNDVVRIGGIADGGWDVCNDTAYRPSSNCIVYSFGISEDWTFDEEVSRRYGCEVHSFDPSIGMDDHKHSEKVWFHNLGLYNYDGMLQTWKVMTFDSITKMLGHSNSILDYVKMDIELSEWPSLVQMMSTGVLKYVRQLAVEIHLETVNSGARYPMKLSVLSQLATSGFQIFWAHPNQVIGNSRVIYNTKKVVTVCYEIYFLNTKLKRQQ</sequence>
<dbReference type="OrthoDB" id="10006218at2759"/>
<keyword evidence="3" id="KW-0808">Transferase</keyword>
<dbReference type="PANTHER" id="PTHR32026">
    <property type="entry name" value="METHYLTRANSFERASE-LIKE PROTEIN 24"/>
    <property type="match status" value="1"/>
</dbReference>
<proteinExistence type="predicted"/>
<reference evidence="3 4" key="1">
    <citation type="journal article" date="2017" name="Nat. Ecol. Evol.">
        <title>Scallop genome provides insights into evolution of bilaterian karyotype and development.</title>
        <authorList>
            <person name="Wang S."/>
            <person name="Zhang J."/>
            <person name="Jiao W."/>
            <person name="Li J."/>
            <person name="Xun X."/>
            <person name="Sun Y."/>
            <person name="Guo X."/>
            <person name="Huan P."/>
            <person name="Dong B."/>
            <person name="Zhang L."/>
            <person name="Hu X."/>
            <person name="Sun X."/>
            <person name="Wang J."/>
            <person name="Zhao C."/>
            <person name="Wang Y."/>
            <person name="Wang D."/>
            <person name="Huang X."/>
            <person name="Wang R."/>
            <person name="Lv J."/>
            <person name="Li Y."/>
            <person name="Zhang Z."/>
            <person name="Liu B."/>
            <person name="Lu W."/>
            <person name="Hui Y."/>
            <person name="Liang J."/>
            <person name="Zhou Z."/>
            <person name="Hou R."/>
            <person name="Li X."/>
            <person name="Liu Y."/>
            <person name="Li H."/>
            <person name="Ning X."/>
            <person name="Lin Y."/>
            <person name="Zhao L."/>
            <person name="Xing Q."/>
            <person name="Dou J."/>
            <person name="Li Y."/>
            <person name="Mao J."/>
            <person name="Guo H."/>
            <person name="Dou H."/>
            <person name="Li T."/>
            <person name="Mu C."/>
            <person name="Jiang W."/>
            <person name="Fu Q."/>
            <person name="Fu X."/>
            <person name="Miao Y."/>
            <person name="Liu J."/>
            <person name="Yu Q."/>
            <person name="Li R."/>
            <person name="Liao H."/>
            <person name="Li X."/>
            <person name="Kong Y."/>
            <person name="Jiang Z."/>
            <person name="Chourrout D."/>
            <person name="Li R."/>
            <person name="Bao Z."/>
        </authorList>
    </citation>
    <scope>NUCLEOTIDE SEQUENCE [LARGE SCALE GENOMIC DNA]</scope>
    <source>
        <strain evidence="3 4">PY_sf001</strain>
    </source>
</reference>
<evidence type="ECO:0000259" key="2">
    <source>
        <dbReference type="Pfam" id="PF13383"/>
    </source>
</evidence>
<dbReference type="PANTHER" id="PTHR32026:SF10">
    <property type="entry name" value="METHYLTRANSFERASE-LIKE PROTEIN 24-RELATED"/>
    <property type="match status" value="1"/>
</dbReference>
<keyword evidence="3" id="KW-0489">Methyltransferase</keyword>
<dbReference type="Pfam" id="PF13383">
    <property type="entry name" value="Methyltransf_22"/>
    <property type="match status" value="1"/>
</dbReference>
<dbReference type="InterPro" id="IPR025714">
    <property type="entry name" value="Methyltranfer_dom"/>
</dbReference>
<organism evidence="3 4">
    <name type="scientific">Mizuhopecten yessoensis</name>
    <name type="common">Japanese scallop</name>
    <name type="synonym">Patinopecten yessoensis</name>
    <dbReference type="NCBI Taxonomy" id="6573"/>
    <lineage>
        <taxon>Eukaryota</taxon>
        <taxon>Metazoa</taxon>
        <taxon>Spiralia</taxon>
        <taxon>Lophotrochozoa</taxon>
        <taxon>Mollusca</taxon>
        <taxon>Bivalvia</taxon>
        <taxon>Autobranchia</taxon>
        <taxon>Pteriomorphia</taxon>
        <taxon>Pectinida</taxon>
        <taxon>Pectinoidea</taxon>
        <taxon>Pectinidae</taxon>
        <taxon>Mizuhopecten</taxon>
    </lineage>
</organism>
<keyword evidence="1" id="KW-0812">Transmembrane</keyword>
<dbReference type="GO" id="GO:0008168">
    <property type="term" value="F:methyltransferase activity"/>
    <property type="evidence" value="ECO:0007669"/>
    <property type="project" value="UniProtKB-KW"/>
</dbReference>
<keyword evidence="1" id="KW-0472">Membrane</keyword>
<feature type="domain" description="Methyltransferase" evidence="2">
    <location>
        <begin position="315"/>
        <end position="500"/>
    </location>
</feature>
<feature type="transmembrane region" description="Helical" evidence="1">
    <location>
        <begin position="21"/>
        <end position="40"/>
    </location>
</feature>
<protein>
    <submittedName>
        <fullName evidence="3">Methyltransferase-like protein 24</fullName>
    </submittedName>
</protein>
<dbReference type="AlphaFoldDB" id="A0A210Q4Y5"/>
<gene>
    <name evidence="3" type="ORF">KP79_PYT12603</name>
</gene>
<comment type="caution">
    <text evidence="3">The sequence shown here is derived from an EMBL/GenBank/DDBJ whole genome shotgun (WGS) entry which is preliminary data.</text>
</comment>
<keyword evidence="1" id="KW-1133">Transmembrane helix</keyword>
<dbReference type="EMBL" id="NEDP02004995">
    <property type="protein sequence ID" value="OWF43806.1"/>
    <property type="molecule type" value="Genomic_DNA"/>
</dbReference>
<keyword evidence="4" id="KW-1185">Reference proteome</keyword>
<name>A0A210Q4Y5_MIZYE</name>
<accession>A0A210Q4Y5</accession>
<dbReference type="Proteomes" id="UP000242188">
    <property type="component" value="Unassembled WGS sequence"/>
</dbReference>
<dbReference type="InterPro" id="IPR026913">
    <property type="entry name" value="METTL24"/>
</dbReference>
<dbReference type="GO" id="GO:0032259">
    <property type="term" value="P:methylation"/>
    <property type="evidence" value="ECO:0007669"/>
    <property type="project" value="UniProtKB-KW"/>
</dbReference>